<dbReference type="Pfam" id="PF07584">
    <property type="entry name" value="BatA"/>
    <property type="match status" value="1"/>
</dbReference>
<dbReference type="InterPro" id="IPR024163">
    <property type="entry name" value="Aerotolerance_reg_N"/>
</dbReference>
<evidence type="ECO:0000259" key="2">
    <source>
        <dbReference type="Pfam" id="PF07584"/>
    </source>
</evidence>
<protein>
    <submittedName>
        <fullName evidence="3">Putative membrane protein (TIGR02226 family)</fullName>
    </submittedName>
</protein>
<dbReference type="OrthoDB" id="890881at2"/>
<evidence type="ECO:0000256" key="1">
    <source>
        <dbReference type="SAM" id="Phobius"/>
    </source>
</evidence>
<sequence length="384" mass="43545">MEWVQANFLWALAGLAVPVAIHLWNGKRGKVIAWAATAWLNPKESQSSKSLKLEEKVLLLTRLLLWTTLVFLVVGILIKGLSKNSEPRVLHLAIPNAAIESEFRFELTQALEKGESVLWLAEGLPEYEEGVLPEEKFEGNNLQSFFDEVPNDWDSIHIYTLGAGKEFQKNAYWLPQRPILHLSESDLLENKLFVDLGSDQFLGLDSQGILQRFEEKGIEKLIDLTQGIPVFIELSEENKSQVLSALSAITEVYGLNFSETDSLKAQVVFSENKPLQPKEDQLLFLVDSEQKPDSKNEINLGSPVSLTWAEVIEKGILPELILDPVLSFIEFEPDRKLSSAELEKKFNQILTSKLAKKANTNEYLLVFIVLLFCFERYLAFRKNL</sequence>
<evidence type="ECO:0000313" key="3">
    <source>
        <dbReference type="EMBL" id="TDQ18835.1"/>
    </source>
</evidence>
<comment type="caution">
    <text evidence="3">The sequence shown here is derived from an EMBL/GenBank/DDBJ whole genome shotgun (WGS) entry which is preliminary data.</text>
</comment>
<accession>A0A4R6TB06</accession>
<organism evidence="3 4">
    <name type="scientific">Algoriphagus boseongensis</name>
    <dbReference type="NCBI Taxonomy" id="1442587"/>
    <lineage>
        <taxon>Bacteria</taxon>
        <taxon>Pseudomonadati</taxon>
        <taxon>Bacteroidota</taxon>
        <taxon>Cytophagia</taxon>
        <taxon>Cytophagales</taxon>
        <taxon>Cyclobacteriaceae</taxon>
        <taxon>Algoriphagus</taxon>
    </lineage>
</organism>
<proteinExistence type="predicted"/>
<gene>
    <name evidence="3" type="ORF">DFQ04_0643</name>
</gene>
<reference evidence="3 4" key="1">
    <citation type="submission" date="2019-03" db="EMBL/GenBank/DDBJ databases">
        <title>Genomic Encyclopedia of Type Strains, Phase III (KMG-III): the genomes of soil and plant-associated and newly described type strains.</title>
        <authorList>
            <person name="Whitman W."/>
        </authorList>
    </citation>
    <scope>NUCLEOTIDE SEQUENCE [LARGE SCALE GENOMIC DNA]</scope>
    <source>
        <strain evidence="3 4">CECT 8446</strain>
    </source>
</reference>
<dbReference type="InterPro" id="IPR011933">
    <property type="entry name" value="Double_TM_dom"/>
</dbReference>
<dbReference type="NCBIfam" id="TIGR02226">
    <property type="entry name" value="two_anch"/>
    <property type="match status" value="1"/>
</dbReference>
<dbReference type="AlphaFoldDB" id="A0A4R6TB06"/>
<dbReference type="Proteomes" id="UP000294535">
    <property type="component" value="Unassembled WGS sequence"/>
</dbReference>
<keyword evidence="4" id="KW-1185">Reference proteome</keyword>
<feature type="transmembrane region" description="Helical" evidence="1">
    <location>
        <begin position="57"/>
        <end position="78"/>
    </location>
</feature>
<keyword evidence="1" id="KW-1133">Transmembrane helix</keyword>
<dbReference type="EMBL" id="SNYF01000005">
    <property type="protein sequence ID" value="TDQ18835.1"/>
    <property type="molecule type" value="Genomic_DNA"/>
</dbReference>
<keyword evidence="1" id="KW-0812">Transmembrane</keyword>
<dbReference type="RefSeq" id="WP_133552600.1">
    <property type="nucleotide sequence ID" value="NZ_SNYF01000005.1"/>
</dbReference>
<name>A0A4R6TB06_9BACT</name>
<feature type="transmembrane region" description="Helical" evidence="1">
    <location>
        <begin position="363"/>
        <end position="380"/>
    </location>
</feature>
<feature type="transmembrane region" description="Helical" evidence="1">
    <location>
        <begin position="6"/>
        <end position="24"/>
    </location>
</feature>
<feature type="domain" description="Aerotolerance regulator N-terminal" evidence="2">
    <location>
        <begin position="1"/>
        <end position="72"/>
    </location>
</feature>
<keyword evidence="1" id="KW-0472">Membrane</keyword>
<evidence type="ECO:0000313" key="4">
    <source>
        <dbReference type="Proteomes" id="UP000294535"/>
    </source>
</evidence>